<dbReference type="EMBL" id="JAALHA020000014">
    <property type="protein sequence ID" value="MDR9897720.1"/>
    <property type="molecule type" value="Genomic_DNA"/>
</dbReference>
<dbReference type="RefSeq" id="WP_208351439.1">
    <property type="nucleotide sequence ID" value="NZ_JAALHA020000014.1"/>
</dbReference>
<comment type="caution">
    <text evidence="1">The sequence shown here is derived from an EMBL/GenBank/DDBJ whole genome shotgun (WGS) entry which is preliminary data.</text>
</comment>
<dbReference type="AlphaFoldDB" id="A0AAP5IEX6"/>
<proteinExistence type="predicted"/>
<accession>A0AAP5IEX6</accession>
<evidence type="ECO:0000313" key="1">
    <source>
        <dbReference type="EMBL" id="MDR9897720.1"/>
    </source>
</evidence>
<reference evidence="2" key="1">
    <citation type="journal article" date="2021" name="Science">
        <title>Hunting the eagle killer: A cyanobacterial neurotoxin causes vacuolar myelinopathy.</title>
        <authorList>
            <person name="Breinlinger S."/>
            <person name="Phillips T.J."/>
            <person name="Haram B.N."/>
            <person name="Mares J."/>
            <person name="Martinez Yerena J.A."/>
            <person name="Hrouzek P."/>
            <person name="Sobotka R."/>
            <person name="Henderson W.M."/>
            <person name="Schmieder P."/>
            <person name="Williams S.M."/>
            <person name="Lauderdale J.D."/>
            <person name="Wilde H.D."/>
            <person name="Gerrin W."/>
            <person name="Kust A."/>
            <person name="Washington J.W."/>
            <person name="Wagner C."/>
            <person name="Geier B."/>
            <person name="Liebeke M."/>
            <person name="Enke H."/>
            <person name="Niedermeyer T.H.J."/>
            <person name="Wilde S.B."/>
        </authorList>
    </citation>
    <scope>NUCLEOTIDE SEQUENCE [LARGE SCALE GENOMIC DNA]</scope>
    <source>
        <strain evidence="2">Thurmond2011</strain>
    </source>
</reference>
<dbReference type="Proteomes" id="UP000667802">
    <property type="component" value="Unassembled WGS sequence"/>
</dbReference>
<gene>
    <name evidence="1" type="ORF">G7B40_024585</name>
</gene>
<name>A0AAP5IEX6_9CYAN</name>
<keyword evidence="2" id="KW-1185">Reference proteome</keyword>
<sequence>MQKHNQFRNKNTALLGTIFGSLLIGVPIIPQVTLAQQPILKVNPCPSIFYEEPHNHQVLVPNGCPPNAATLRMRVPLRQPFSVVVPTGRRSSVIQPPLPENRQNAVASVTPMAGEVNVRLKNDTNARVSYQAIGYTAPRILTGGQTIVLRNLPTPVTITMVRKDGGFIKVTPMYANNPGTLAVSLNEKTAPDNNQGVLRIQRDGQVFLN</sequence>
<organism evidence="1 2">
    <name type="scientific">Aetokthonos hydrillicola Thurmond2011</name>
    <dbReference type="NCBI Taxonomy" id="2712845"/>
    <lineage>
        <taxon>Bacteria</taxon>
        <taxon>Bacillati</taxon>
        <taxon>Cyanobacteriota</taxon>
        <taxon>Cyanophyceae</taxon>
        <taxon>Nostocales</taxon>
        <taxon>Hapalosiphonaceae</taxon>
        <taxon>Aetokthonos</taxon>
    </lineage>
</organism>
<evidence type="ECO:0000313" key="2">
    <source>
        <dbReference type="Proteomes" id="UP000667802"/>
    </source>
</evidence>
<protein>
    <submittedName>
        <fullName evidence="1">Uncharacterized protein</fullName>
    </submittedName>
</protein>